<dbReference type="InterPro" id="IPR032875">
    <property type="entry name" value="Succ_CoA_lig_flav_dom"/>
</dbReference>
<proteinExistence type="predicted"/>
<dbReference type="PANTHER" id="PTHR42793">
    <property type="entry name" value="COA BINDING DOMAIN CONTAINING PROTEIN"/>
    <property type="match status" value="1"/>
</dbReference>
<dbReference type="Gene3D" id="3.40.50.261">
    <property type="entry name" value="Succinyl-CoA synthetase domains"/>
    <property type="match status" value="2"/>
</dbReference>
<feature type="domain" description="CoA-binding" evidence="1">
    <location>
        <begin position="297"/>
        <end position="398"/>
    </location>
</feature>
<evidence type="ECO:0000259" key="1">
    <source>
        <dbReference type="SMART" id="SM00881"/>
    </source>
</evidence>
<name>A0AA86NXG7_9EUKA</name>
<dbReference type="PANTHER" id="PTHR42793:SF1">
    <property type="entry name" value="PEPTIDYL-LYSINE N-ACETYLTRANSFERASE PATZ"/>
    <property type="match status" value="1"/>
</dbReference>
<reference evidence="3 4" key="2">
    <citation type="submission" date="2024-07" db="EMBL/GenBank/DDBJ databases">
        <authorList>
            <person name="Akdeniz Z."/>
        </authorList>
    </citation>
    <scope>NUCLEOTIDE SEQUENCE [LARGE SCALE GENOMIC DNA]</scope>
</reference>
<dbReference type="InterPro" id="IPR036291">
    <property type="entry name" value="NAD(P)-bd_dom_sf"/>
</dbReference>
<keyword evidence="4" id="KW-1185">Reference proteome</keyword>
<organism evidence="2">
    <name type="scientific">Hexamita inflata</name>
    <dbReference type="NCBI Taxonomy" id="28002"/>
    <lineage>
        <taxon>Eukaryota</taxon>
        <taxon>Metamonada</taxon>
        <taxon>Diplomonadida</taxon>
        <taxon>Hexamitidae</taxon>
        <taxon>Hexamitinae</taxon>
        <taxon>Hexamita</taxon>
    </lineage>
</organism>
<dbReference type="Pfam" id="PF13549">
    <property type="entry name" value="ATP-grasp_5"/>
    <property type="match status" value="1"/>
</dbReference>
<dbReference type="Pfam" id="PF13607">
    <property type="entry name" value="Succ_CoA_lig"/>
    <property type="match status" value="1"/>
</dbReference>
<evidence type="ECO:0000313" key="2">
    <source>
        <dbReference type="EMBL" id="CAI9927818.1"/>
    </source>
</evidence>
<dbReference type="EMBL" id="CAXDID020000006">
    <property type="protein sequence ID" value="CAL5975318.1"/>
    <property type="molecule type" value="Genomic_DNA"/>
</dbReference>
<dbReference type="InterPro" id="IPR013815">
    <property type="entry name" value="ATP_grasp_subdomain_1"/>
</dbReference>
<dbReference type="Proteomes" id="UP001642409">
    <property type="component" value="Unassembled WGS sequence"/>
</dbReference>
<dbReference type="SUPFAM" id="SSF56059">
    <property type="entry name" value="Glutathione synthetase ATP-binding domain-like"/>
    <property type="match status" value="1"/>
</dbReference>
<dbReference type="AlphaFoldDB" id="A0AA86NXG7"/>
<dbReference type="Gene3D" id="3.30.470.20">
    <property type="entry name" value="ATP-grasp fold, B domain"/>
    <property type="match status" value="1"/>
</dbReference>
<evidence type="ECO:0000313" key="3">
    <source>
        <dbReference type="EMBL" id="CAL5975318.1"/>
    </source>
</evidence>
<dbReference type="SUPFAM" id="SSF52210">
    <property type="entry name" value="Succinyl-CoA synthetase domains"/>
    <property type="match status" value="2"/>
</dbReference>
<sequence length="837" mass="92824">MNPASFLEQSFVPHVNAAKIEEILSRAEPRNPPTLFEFEAYDLFTLLGIKLPAYKYAPLSELESLKAFMQPDKKYVLKCHIPGCLHKTEIGGVLLFFTLENMAEKLPTFIANIQKQGYNLEGVIVVEMCNFYSNGMSGGELLLSSFNDTTFGPSICFGLGGTAIEYYGSVMNQSQTFLPVFVDFDSPVIRKTVEEMPCSQFLLGKIRGQKKQLDSLDQIMTILKQFAEFTRYYCMFNSKAQYVLDELEINPIVVAKDGYMTALDGVVRVKKNPNFKRDQSLLSIYEASKPLYKVAYLFGAKSVCIVGASSKNADNPATVIINKYLSIPEAVRPTITCIHPKEATMFGCKCYNSLDAHLAESKPELIILGTPAASTAQYIEEIILKNACKAVFTLAGGFAETEQGAIAEKKLRAMIAEYNSDVKLNPERAVINGPNTVGYKYVHSSDTEYNTIFLASHKSSGDRAKGHDNAALIAQSGAFLLTRISNLANRVAPRFCMSVGNQMCVTACDCLEWLLTEQEKLSKKFNVVDDSPLIKQCNDAKQGIDVYGIYIEGLLPYEGIRLMHLIARARAMGKIVIIYKAGRSKEGSSAVAGHTASMAGSYSQFAELIDLAGAVVAETSDVFEDAMYAACCLVKRLRQMPKLDVQKQYLRVSGQSNAGFERCQMADHLFYFKDSNKYMKLPDFDEETAKKLTDLFNKYKLGAVIDVQQILDTTALLPDSAYEEISTCLLESKCVDAACISLISEIHMIKTLGGEFGAKHGEDCVNDPNSVIQRYIKLYKEGVNKPWVFSTSGGFKYDIARNTMRDAGLPVFDQCDRACRALANLLRAWVGKYGFMQ</sequence>
<protein>
    <submittedName>
        <fullName evidence="2">Acyl-CoA synthetase</fullName>
    </submittedName>
    <submittedName>
        <fullName evidence="3">Acyl-CoA_synthetase</fullName>
    </submittedName>
</protein>
<dbReference type="GO" id="GO:0005524">
    <property type="term" value="F:ATP binding"/>
    <property type="evidence" value="ECO:0007669"/>
    <property type="project" value="InterPro"/>
</dbReference>
<dbReference type="Gene3D" id="3.30.1490.20">
    <property type="entry name" value="ATP-grasp fold, A domain"/>
    <property type="match status" value="1"/>
</dbReference>
<dbReference type="SMART" id="SM00881">
    <property type="entry name" value="CoA_binding"/>
    <property type="match status" value="1"/>
</dbReference>
<dbReference type="InterPro" id="IPR003781">
    <property type="entry name" value="CoA-bd"/>
</dbReference>
<reference evidence="2" key="1">
    <citation type="submission" date="2023-06" db="EMBL/GenBank/DDBJ databases">
        <authorList>
            <person name="Kurt Z."/>
        </authorList>
    </citation>
    <scope>NUCLEOTIDE SEQUENCE</scope>
</reference>
<accession>A0AA86NXG7</accession>
<comment type="caution">
    <text evidence="2">The sequence shown here is derived from an EMBL/GenBank/DDBJ whole genome shotgun (WGS) entry which is preliminary data.</text>
</comment>
<evidence type="ECO:0000313" key="4">
    <source>
        <dbReference type="Proteomes" id="UP001642409"/>
    </source>
</evidence>
<dbReference type="EMBL" id="CATOUU010000386">
    <property type="protein sequence ID" value="CAI9927818.1"/>
    <property type="molecule type" value="Genomic_DNA"/>
</dbReference>
<dbReference type="SUPFAM" id="SSF51735">
    <property type="entry name" value="NAD(P)-binding Rossmann-fold domains"/>
    <property type="match status" value="1"/>
</dbReference>
<gene>
    <name evidence="2" type="ORF">HINF_LOCUS15463</name>
    <name evidence="3" type="ORF">HINF_LOCUS3272</name>
</gene>
<dbReference type="InterPro" id="IPR016102">
    <property type="entry name" value="Succinyl-CoA_synth-like"/>
</dbReference>
<dbReference type="Gene3D" id="3.40.50.720">
    <property type="entry name" value="NAD(P)-binding Rossmann-like Domain"/>
    <property type="match status" value="1"/>
</dbReference>
<dbReference type="Pfam" id="PF13380">
    <property type="entry name" value="CoA_binding_2"/>
    <property type="match status" value="1"/>
</dbReference>